<reference evidence="1 2" key="1">
    <citation type="submission" date="2018-06" db="EMBL/GenBank/DDBJ databases">
        <title>Genomic Encyclopedia of Archaeal and Bacterial Type Strains, Phase II (KMG-II): from individual species to whole genera.</title>
        <authorList>
            <person name="Goeker M."/>
        </authorList>
    </citation>
    <scope>NUCLEOTIDE SEQUENCE [LARGE SCALE GENOMIC DNA]</scope>
    <source>
        <strain evidence="1 2">JCM 11668</strain>
    </source>
</reference>
<dbReference type="AlphaFoldDB" id="A0A318TT53"/>
<proteinExistence type="predicted"/>
<organism evidence="1 2">
    <name type="scientific">Rhodopseudomonas faecalis</name>
    <dbReference type="NCBI Taxonomy" id="99655"/>
    <lineage>
        <taxon>Bacteria</taxon>
        <taxon>Pseudomonadati</taxon>
        <taxon>Pseudomonadota</taxon>
        <taxon>Alphaproteobacteria</taxon>
        <taxon>Hyphomicrobiales</taxon>
        <taxon>Nitrobacteraceae</taxon>
        <taxon>Rhodopseudomonas</taxon>
    </lineage>
</organism>
<comment type="caution">
    <text evidence="1">The sequence shown here is derived from an EMBL/GenBank/DDBJ whole genome shotgun (WGS) entry which is preliminary data.</text>
</comment>
<gene>
    <name evidence="1" type="ORF">BJ122_102251</name>
</gene>
<protein>
    <submittedName>
        <fullName evidence="1">Uncharacterized protein</fullName>
    </submittedName>
</protein>
<dbReference type="EMBL" id="QJTI01000002">
    <property type="protein sequence ID" value="PYF05025.1"/>
    <property type="molecule type" value="Genomic_DNA"/>
</dbReference>
<name>A0A318TT53_9BRAD</name>
<evidence type="ECO:0000313" key="2">
    <source>
        <dbReference type="Proteomes" id="UP000248148"/>
    </source>
</evidence>
<sequence>MSDLPKASFGEIADALVSLHGLIDENGKNVRLIWVGEPVFEAIISGLRLLHSQGVVPAVRPDAVH</sequence>
<dbReference type="Proteomes" id="UP000248148">
    <property type="component" value="Unassembled WGS sequence"/>
</dbReference>
<accession>A0A318TT53</accession>
<evidence type="ECO:0000313" key="1">
    <source>
        <dbReference type="EMBL" id="PYF05025.1"/>
    </source>
</evidence>
<dbReference type="RefSeq" id="WP_110779661.1">
    <property type="nucleotide sequence ID" value="NZ_QJTI01000002.1"/>
</dbReference>
<keyword evidence="2" id="KW-1185">Reference proteome</keyword>